<evidence type="ECO:0000256" key="1">
    <source>
        <dbReference type="ARBA" id="ARBA00022690"/>
    </source>
</evidence>
<dbReference type="AlphaFoldDB" id="A0A8X8ZI03"/>
<dbReference type="InterPro" id="IPR046350">
    <property type="entry name" value="Cystatin_sf"/>
</dbReference>
<keyword evidence="5" id="KW-1185">Reference proteome</keyword>
<dbReference type="EMBL" id="PNBA02000013">
    <property type="protein sequence ID" value="KAG6404669.1"/>
    <property type="molecule type" value="Genomic_DNA"/>
</dbReference>
<dbReference type="GO" id="GO:0004869">
    <property type="term" value="F:cysteine-type endopeptidase inhibitor activity"/>
    <property type="evidence" value="ECO:0007669"/>
    <property type="project" value="UniProtKB-KW"/>
</dbReference>
<evidence type="ECO:0000313" key="5">
    <source>
        <dbReference type="Proteomes" id="UP000298416"/>
    </source>
</evidence>
<reference evidence="4" key="1">
    <citation type="submission" date="2018-01" db="EMBL/GenBank/DDBJ databases">
        <authorList>
            <person name="Mao J.F."/>
        </authorList>
    </citation>
    <scope>NUCLEOTIDE SEQUENCE</scope>
    <source>
        <strain evidence="4">Huo1</strain>
        <tissue evidence="4">Leaf</tissue>
    </source>
</reference>
<evidence type="ECO:0000313" key="4">
    <source>
        <dbReference type="EMBL" id="KAG6404669.1"/>
    </source>
</evidence>
<dbReference type="InterPro" id="IPR000010">
    <property type="entry name" value="Cystatin_dom"/>
</dbReference>
<evidence type="ECO:0000259" key="3">
    <source>
        <dbReference type="SMART" id="SM00043"/>
    </source>
</evidence>
<dbReference type="SMART" id="SM00043">
    <property type="entry name" value="CY"/>
    <property type="match status" value="1"/>
</dbReference>
<dbReference type="Gene3D" id="3.10.450.10">
    <property type="match status" value="1"/>
</dbReference>
<feature type="domain" description="Cystatin" evidence="3">
    <location>
        <begin position="76"/>
        <end position="163"/>
    </location>
</feature>
<evidence type="ECO:0000256" key="2">
    <source>
        <dbReference type="ARBA" id="ARBA00022704"/>
    </source>
</evidence>
<name>A0A8X8ZI03_SALSN</name>
<dbReference type="CDD" id="cd00042">
    <property type="entry name" value="CY"/>
    <property type="match status" value="1"/>
</dbReference>
<reference evidence="4" key="2">
    <citation type="submission" date="2020-08" db="EMBL/GenBank/DDBJ databases">
        <title>Plant Genome Project.</title>
        <authorList>
            <person name="Zhang R.-G."/>
        </authorList>
    </citation>
    <scope>NUCLEOTIDE SEQUENCE</scope>
    <source>
        <strain evidence="4">Huo1</strain>
        <tissue evidence="4">Leaf</tissue>
    </source>
</reference>
<protein>
    <recommendedName>
        <fullName evidence="3">Cystatin domain-containing protein</fullName>
    </recommendedName>
</protein>
<dbReference type="Proteomes" id="UP000298416">
    <property type="component" value="Unassembled WGS sequence"/>
</dbReference>
<proteinExistence type="predicted"/>
<dbReference type="PANTHER" id="PTHR47364:SF2">
    <property type="entry name" value="CYSTEINE PROTEINASE INHIBITOR 5"/>
    <property type="match status" value="1"/>
</dbReference>
<dbReference type="OrthoDB" id="2016588at2759"/>
<dbReference type="PANTHER" id="PTHR47364">
    <property type="entry name" value="CYSTEINE PROTEINASE INHIBITOR 5"/>
    <property type="match status" value="1"/>
</dbReference>
<gene>
    <name evidence="4" type="ORF">SASPL_136922</name>
</gene>
<dbReference type="SUPFAM" id="SSF54403">
    <property type="entry name" value="Cystatin/monellin"/>
    <property type="match status" value="1"/>
</dbReference>
<keyword evidence="2" id="KW-0789">Thiol protease inhibitor</keyword>
<accession>A0A8X8ZI03</accession>
<sequence length="168" mass="17746">MASPLTMTSSFFGGAVAAKPAAATTRCGRLAVRASMELEKAVEKRSNTRRGLMLAAAGAAAVSSVVKVAMADDKNTLAGGWTEIPDTNSQEILLYGIFAVSEYNKQNNKSLTFESVLKAEKQVVAGVNYRLLLAAGDELRPSGTYQAVVYNQAAPTSLHLTSFVGISR</sequence>
<comment type="caution">
    <text evidence="4">The sequence shown here is derived from an EMBL/GenBank/DDBJ whole genome shotgun (WGS) entry which is preliminary data.</text>
</comment>
<organism evidence="4">
    <name type="scientific">Salvia splendens</name>
    <name type="common">Scarlet sage</name>
    <dbReference type="NCBI Taxonomy" id="180675"/>
    <lineage>
        <taxon>Eukaryota</taxon>
        <taxon>Viridiplantae</taxon>
        <taxon>Streptophyta</taxon>
        <taxon>Embryophyta</taxon>
        <taxon>Tracheophyta</taxon>
        <taxon>Spermatophyta</taxon>
        <taxon>Magnoliopsida</taxon>
        <taxon>eudicotyledons</taxon>
        <taxon>Gunneridae</taxon>
        <taxon>Pentapetalae</taxon>
        <taxon>asterids</taxon>
        <taxon>lamiids</taxon>
        <taxon>Lamiales</taxon>
        <taxon>Lamiaceae</taxon>
        <taxon>Nepetoideae</taxon>
        <taxon>Mentheae</taxon>
        <taxon>Salviinae</taxon>
        <taxon>Salvia</taxon>
        <taxon>Salvia subgen. Calosphace</taxon>
        <taxon>core Calosphace</taxon>
    </lineage>
</organism>
<keyword evidence="1" id="KW-0646">Protease inhibitor</keyword>
<dbReference type="Pfam" id="PF16845">
    <property type="entry name" value="SQAPI"/>
    <property type="match status" value="1"/>
</dbReference>